<keyword evidence="3" id="KW-0433">Leucine-rich repeat</keyword>
<feature type="active site" description="Glycyl thioester intermediate" evidence="6">
    <location>
        <position position="1488"/>
    </location>
</feature>
<protein>
    <recommendedName>
        <fullName evidence="2">RING-type E3 ubiquitin transferase</fullName>
        <ecNumber evidence="2">2.3.2.27</ecNumber>
    </recommendedName>
</protein>
<comment type="catalytic activity">
    <reaction evidence="1">
        <text>S-ubiquitinyl-[E2 ubiquitin-conjugating enzyme]-L-cysteine + [acceptor protein]-L-lysine = [E2 ubiquitin-conjugating enzyme]-L-cysteine + N(6)-ubiquitinyl-[acceptor protein]-L-lysine.</text>
        <dbReference type="EC" id="2.3.2.27"/>
    </reaction>
</comment>
<dbReference type="GO" id="GO:0016567">
    <property type="term" value="P:protein ubiquitination"/>
    <property type="evidence" value="ECO:0007669"/>
    <property type="project" value="InterPro"/>
</dbReference>
<evidence type="ECO:0000256" key="6">
    <source>
        <dbReference type="PROSITE-ProRule" id="PRU01398"/>
    </source>
</evidence>
<gene>
    <name evidence="9" type="ORF">GHN86_11555</name>
    <name evidence="10" type="ORF">GHO29_16975</name>
</gene>
<dbReference type="EMBL" id="WIWC01000015">
    <property type="protein sequence ID" value="MQT80693.1"/>
    <property type="molecule type" value="Genomic_DNA"/>
</dbReference>
<dbReference type="Proteomes" id="UP000437970">
    <property type="component" value="Unassembled WGS sequence"/>
</dbReference>
<keyword evidence="4" id="KW-0677">Repeat</keyword>
<feature type="domain" description="NEL" evidence="8">
    <location>
        <begin position="1399"/>
        <end position="1724"/>
    </location>
</feature>
<dbReference type="GO" id="GO:0061630">
    <property type="term" value="F:ubiquitin protein ligase activity"/>
    <property type="evidence" value="ECO:0007669"/>
    <property type="project" value="UniProtKB-EC"/>
</dbReference>
<keyword evidence="6" id="KW-0964">Secreted</keyword>
<proteinExistence type="inferred from homology"/>
<dbReference type="EC" id="2.3.2.27" evidence="2"/>
<evidence type="ECO:0000256" key="7">
    <source>
        <dbReference type="SAM" id="Coils"/>
    </source>
</evidence>
<dbReference type="Pfam" id="PF14496">
    <property type="entry name" value="NEL"/>
    <property type="match status" value="1"/>
</dbReference>
<dbReference type="InterPro" id="IPR032675">
    <property type="entry name" value="LRR_dom_sf"/>
</dbReference>
<dbReference type="PANTHER" id="PTHR48051:SF1">
    <property type="entry name" value="RAS SUPPRESSOR PROTEIN 1"/>
    <property type="match status" value="1"/>
</dbReference>
<evidence type="ECO:0000313" key="10">
    <source>
        <dbReference type="EMBL" id="MQU28172.1"/>
    </source>
</evidence>
<accession>A0A6A7YWF5</accession>
<keyword evidence="6" id="KW-1035">Host cytoplasm</keyword>
<dbReference type="GO" id="GO:0005576">
    <property type="term" value="C:extracellular region"/>
    <property type="evidence" value="ECO:0007669"/>
    <property type="project" value="UniProtKB-UniRule"/>
</dbReference>
<feature type="coiled-coil region" evidence="7">
    <location>
        <begin position="1650"/>
        <end position="1683"/>
    </location>
</feature>
<reference evidence="9 11" key="1">
    <citation type="submission" date="2019-10" db="EMBL/GenBank/DDBJ databases">
        <title>Evaluation of single-gene subtyping targets for Pseudomonas.</title>
        <authorList>
            <person name="Reichler S.J."/>
            <person name="Orsi R.H."/>
            <person name="Wiedmann M."/>
            <person name="Martin N.H."/>
            <person name="Murphy S.I."/>
        </authorList>
    </citation>
    <scope>NUCLEOTIDE SEQUENCE</scope>
    <source>
        <strain evidence="10 11">FSL R10-1984</strain>
        <strain evidence="9">FSL R10-2339</strain>
    </source>
</reference>
<comment type="similarity">
    <text evidence="6">Belongs to the LRR-containing bacterial E3 ligase family.</text>
</comment>
<organism evidence="9">
    <name type="scientific">Pseudomonas helleri</name>
    <dbReference type="NCBI Taxonomy" id="1608996"/>
    <lineage>
        <taxon>Bacteria</taxon>
        <taxon>Pseudomonadati</taxon>
        <taxon>Pseudomonadota</taxon>
        <taxon>Gammaproteobacteria</taxon>
        <taxon>Pseudomonadales</taxon>
        <taxon>Pseudomonadaceae</taxon>
        <taxon>Pseudomonas</taxon>
    </lineage>
</organism>
<dbReference type="PANTHER" id="PTHR48051">
    <property type="match status" value="1"/>
</dbReference>
<dbReference type="InterPro" id="IPR029487">
    <property type="entry name" value="NEL_dom"/>
</dbReference>
<evidence type="ECO:0000256" key="3">
    <source>
        <dbReference type="ARBA" id="ARBA00022614"/>
    </source>
</evidence>
<comment type="caution">
    <text evidence="9">The sequence shown here is derived from an EMBL/GenBank/DDBJ whole genome shotgun (WGS) entry which is preliminary data.</text>
</comment>
<keyword evidence="6" id="KW-0833">Ubl conjugation pathway</keyword>
<evidence type="ECO:0000256" key="5">
    <source>
        <dbReference type="ARBA" id="ARBA00023026"/>
    </source>
</evidence>
<keyword evidence="5" id="KW-0843">Virulence</keyword>
<comment type="PTM">
    <text evidence="6">Ubiquitinated in the presence of host E1 ubiquitin-activating enzyme, E2 ubiquitin-conjugating enzyme and ubiquitin.</text>
</comment>
<evidence type="ECO:0000259" key="8">
    <source>
        <dbReference type="PROSITE" id="PS52053"/>
    </source>
</evidence>
<evidence type="ECO:0000256" key="1">
    <source>
        <dbReference type="ARBA" id="ARBA00000900"/>
    </source>
</evidence>
<evidence type="ECO:0000313" key="9">
    <source>
        <dbReference type="EMBL" id="MQT80693.1"/>
    </source>
</evidence>
<dbReference type="InterPro" id="IPR050216">
    <property type="entry name" value="LRR_domain-containing"/>
</dbReference>
<keyword evidence="6" id="KW-0832">Ubl conjugation</keyword>
<sequence length="1750" mass="195877">MASSVIKEFFMSETAPRALPPGLTPVTEARHYGFLKASIPQYLVEAKPEHRAALKSTELSKSGWYGALTPASKGQLKPLLEARFTSQNRLDQHLSKVLPLEAFAQPLLGAALKAAGFPLPVKDVYLRLYTAVVDAFGVATGGYSVRTLSLLQAALHNFEQPETQADYFAEGSGFITPPDELGRFKPYITALKIESFTQLCRDLDIGAKYQEYLKPYLDPQEPVSQGVLELRYVTQQKAMLKLDAQIALLKGDIGPHEHALILRVIEGERHIKLGDKQLWYWTPCVMKILLHGCVVFALSEKYKYAQDFIVWIPGDPEHPLKWYAKFDDFRDELVRKLTAPGTVLKQTGLTPYQTFLSRFIQQSDRPQYYQNLTELVRDAPDQPWGQEWFRSESTQFWVRALAPIATLPVIVAPNPDTHKSRIQIAHPSIRVTATTLDGGSDWADLDLWNTLLNNMRTQAFANAQGMALPTAMADANNRSLRYSHYLNIGLFAVNLVSMVVPPLGEIMMVVMAGQLLYETFEGLVEWGEGDKQAALAHISDVLENMATLAVGAGVFHVAAPVIEKLKVVFMPDGSKRLWNADLSAYERSIAIPVNSRPDDAGLHTIKGQNVLLHEGKTYVLQRDSISGDYRAGHPHNPHAYKPVFKHTGQGVWVHEGEQPLTWDLPMLKRRLGSLSAEFSATEFDRILKVCDVQEDDLRRMYVVDEPLPGVLIDSVRQFRAYSRAMKAIEEVRAGPLSIELNSYSAAFTIELARWPQNIALELYDELLPKLKGTRFGSTQATGSSVIRISRKELMEGQLPARVIGALSESQIEGLLGERVVLDTVERVRVFKERLAMHMEKEIHRLYSSLYGELVSDTDPANASIKLIKRLFPKLSTNLARQLVGEANPAERLLLKGDKLSARLHRIARQWQRQTRLSAAYLGGYLDGLITADTETLVLNTLGNLPGWKNDLRIEIRSVHFSGELTASFGDSDASDRKVLARISRGRYKAFDADGNDLHGVDDLYSSLQHALPNEHRKAIGLPHVGQGSELKLKLQQHALPRPSLRELLGMQVDNRPFFLPPERLSDGRLGYPLSGRGAAGAAPDANAVLKGRLQNLYPGLSDASLAEFLTAHRENAAARVRGLEEELAQLDSTLNQWINSTIDGQEPGADGALWDLQREVLKHRHWVRDHLKKAWRRVGARHVFNDRALGQLLVFDKPGLGPVLESLPPLVADFGHVTRVVMDHIDVTDGIDGFLSNFKKLRSLDITDCALTRLPPSIANMPRLGQLDLSFNDIELTPESVNQLSRLPRMLLMSLESNPVNLPPNISHMPHLKGLNLRNCEVSQWPTGFLAVPRPREFQMYLEHNPLTSIPEVAPGSDRANTLARAVVTYDDLPFDVLNTLKIYREAVGLDPERQFPPGLEASSLYWLRGLSPEMVESNQALWNRIELEHGSEPLFNIFKQQVASFKDRPLEVVRDMQNKVWRMLQAMDESPQLLDKIFRMASAPATCVDAGAQIFNALGVEVMLNEIYQLPQKWLVKLELFDLSRGKARLNQLGRIARARVSELLAEGRRFPQYDAAGNVVPNIRDGVLLKSIDEVEIYLKYTTELKDELDLPWQIAHMIFAEDDVTAEMIDSAAIHVRALEAGTGLRDQLLELPMWTEFLERSNPDAFEAIKNKIDALIDLKEAQEELVEKGAALSEVQKEVLHKNIQKAADTATIKVVPGQVLSDEAYYAQLDVFDKEKTALMQSLTNEVVNIETDADEPKTGRADS</sequence>
<keyword evidence="6" id="KW-0808">Transferase</keyword>
<dbReference type="Pfam" id="PF20178">
    <property type="entry name" value="ToxA_N"/>
    <property type="match status" value="1"/>
</dbReference>
<evidence type="ECO:0000256" key="2">
    <source>
        <dbReference type="ARBA" id="ARBA00012483"/>
    </source>
</evidence>
<dbReference type="InterPro" id="IPR046673">
    <property type="entry name" value="ToxA_N"/>
</dbReference>
<dbReference type="GO" id="GO:0005737">
    <property type="term" value="C:cytoplasm"/>
    <property type="evidence" value="ECO:0007669"/>
    <property type="project" value="TreeGrafter"/>
</dbReference>
<feature type="coiled-coil region" evidence="7">
    <location>
        <begin position="1106"/>
        <end position="1140"/>
    </location>
</feature>
<dbReference type="Gene3D" id="1.20.58.360">
    <property type="entry name" value="Shigella T3SS effector IpaH defines"/>
    <property type="match status" value="1"/>
</dbReference>
<dbReference type="Gene3D" id="3.80.10.10">
    <property type="entry name" value="Ribonuclease Inhibitor"/>
    <property type="match status" value="1"/>
</dbReference>
<dbReference type="SUPFAM" id="SSF52058">
    <property type="entry name" value="L domain-like"/>
    <property type="match status" value="1"/>
</dbReference>
<dbReference type="EMBL" id="WIVW01000026">
    <property type="protein sequence ID" value="MQU28172.1"/>
    <property type="molecule type" value="Genomic_DNA"/>
</dbReference>
<name>A0A6A7YWF5_9PSED</name>
<keyword evidence="7" id="KW-0175">Coiled coil</keyword>
<evidence type="ECO:0000313" key="11">
    <source>
        <dbReference type="Proteomes" id="UP000437970"/>
    </source>
</evidence>
<dbReference type="PROSITE" id="PS52053">
    <property type="entry name" value="NEL"/>
    <property type="match status" value="1"/>
</dbReference>
<evidence type="ECO:0000256" key="4">
    <source>
        <dbReference type="ARBA" id="ARBA00022737"/>
    </source>
</evidence>